<dbReference type="AlphaFoldDB" id="A0AAW8JQ88"/>
<evidence type="ECO:0000313" key="3">
    <source>
        <dbReference type="Proteomes" id="UP001243195"/>
    </source>
</evidence>
<proteinExistence type="predicted"/>
<sequence length="57" mass="6533">MNNHSNEKNTDNSPDKTKSPAFKVLESNAEKFLMVWWYGALAKADRRNAQPKVHVAF</sequence>
<gene>
    <name evidence="2" type="ORF">RFH51_19210</name>
</gene>
<evidence type="ECO:0000313" key="2">
    <source>
        <dbReference type="EMBL" id="MDQ9073572.1"/>
    </source>
</evidence>
<feature type="compositionally biased region" description="Basic and acidic residues" evidence="1">
    <location>
        <begin position="1"/>
        <end position="18"/>
    </location>
</feature>
<reference evidence="2" key="1">
    <citation type="submission" date="2023-08" db="EMBL/GenBank/DDBJ databases">
        <title>Emergence of clinically-relevant ST2 carbapenem-resistant Acinetobacter baumannii strains in hospital sewages in Zhejiang, East of China.</title>
        <authorList>
            <person name="Kaichao C."/>
            <person name="Zhang R."/>
        </authorList>
    </citation>
    <scope>NUCLEOTIDE SEQUENCE</scope>
    <source>
        <strain evidence="2">M-SY-60</strain>
    </source>
</reference>
<dbReference type="RefSeq" id="WP_308957439.1">
    <property type="nucleotide sequence ID" value="NZ_JAVICY010000052.1"/>
</dbReference>
<feature type="region of interest" description="Disordered" evidence="1">
    <location>
        <begin position="1"/>
        <end position="21"/>
    </location>
</feature>
<comment type="caution">
    <text evidence="2">The sequence shown here is derived from an EMBL/GenBank/DDBJ whole genome shotgun (WGS) entry which is preliminary data.</text>
</comment>
<dbReference type="Proteomes" id="UP001243195">
    <property type="component" value="Unassembled WGS sequence"/>
</dbReference>
<evidence type="ECO:0000256" key="1">
    <source>
        <dbReference type="SAM" id="MobiDB-lite"/>
    </source>
</evidence>
<organism evidence="2 3">
    <name type="scientific">Acinetobacter gerneri</name>
    <dbReference type="NCBI Taxonomy" id="202952"/>
    <lineage>
        <taxon>Bacteria</taxon>
        <taxon>Pseudomonadati</taxon>
        <taxon>Pseudomonadota</taxon>
        <taxon>Gammaproteobacteria</taxon>
        <taxon>Moraxellales</taxon>
        <taxon>Moraxellaceae</taxon>
        <taxon>Acinetobacter</taxon>
    </lineage>
</organism>
<accession>A0AAW8JQ88</accession>
<dbReference type="EMBL" id="JAVIDA010000050">
    <property type="protein sequence ID" value="MDQ9073572.1"/>
    <property type="molecule type" value="Genomic_DNA"/>
</dbReference>
<name>A0AAW8JQ88_9GAMM</name>
<protein>
    <submittedName>
        <fullName evidence="2">Uncharacterized protein</fullName>
    </submittedName>
</protein>